<evidence type="ECO:0000256" key="1">
    <source>
        <dbReference type="SAM" id="MobiDB-lite"/>
    </source>
</evidence>
<dbReference type="RefSeq" id="WP_186890000.1">
    <property type="nucleotide sequence ID" value="NZ_JACOFU010000002.1"/>
</dbReference>
<dbReference type="Gene3D" id="3.40.50.300">
    <property type="entry name" value="P-loop containing nucleotide triphosphate hydrolases"/>
    <property type="match status" value="1"/>
</dbReference>
<dbReference type="EMBL" id="JACOFU010000002">
    <property type="protein sequence ID" value="MBC3830963.1"/>
    <property type="molecule type" value="Genomic_DNA"/>
</dbReference>
<comment type="caution">
    <text evidence="2">The sequence shown here is derived from an EMBL/GenBank/DDBJ whole genome shotgun (WGS) entry which is preliminary data.</text>
</comment>
<dbReference type="SUPFAM" id="SSF52540">
    <property type="entry name" value="P-loop containing nucleoside triphosphate hydrolases"/>
    <property type="match status" value="1"/>
</dbReference>
<keyword evidence="3" id="KW-1185">Reference proteome</keyword>
<protein>
    <submittedName>
        <fullName evidence="2">TniB family NTP-binding protein</fullName>
    </submittedName>
</protein>
<reference evidence="2 3" key="1">
    <citation type="submission" date="2020-08" db="EMBL/GenBank/DDBJ databases">
        <title>Novel species isolated from subtropical streams in China.</title>
        <authorList>
            <person name="Lu H."/>
        </authorList>
    </citation>
    <scope>NUCLEOTIDE SEQUENCE [LARGE SCALE GENOMIC DNA]</scope>
    <source>
        <strain evidence="2 3">KCTC 52442</strain>
    </source>
</reference>
<evidence type="ECO:0000313" key="3">
    <source>
        <dbReference type="Proteomes" id="UP000643610"/>
    </source>
</evidence>
<gene>
    <name evidence="2" type="ORF">H8K33_05550</name>
</gene>
<feature type="region of interest" description="Disordered" evidence="1">
    <location>
        <begin position="317"/>
        <end position="336"/>
    </location>
</feature>
<dbReference type="Proteomes" id="UP000643610">
    <property type="component" value="Unassembled WGS sequence"/>
</dbReference>
<organism evidence="2 3">
    <name type="scientific">Undibacterium amnicola</name>
    <dbReference type="NCBI Taxonomy" id="1834038"/>
    <lineage>
        <taxon>Bacteria</taxon>
        <taxon>Pseudomonadati</taxon>
        <taxon>Pseudomonadota</taxon>
        <taxon>Betaproteobacteria</taxon>
        <taxon>Burkholderiales</taxon>
        <taxon>Oxalobacteraceae</taxon>
        <taxon>Undibacterium</taxon>
    </lineage>
</organism>
<proteinExistence type="predicted"/>
<accession>A0ABR6XNK5</accession>
<sequence>MIDARYIVENTLVPHTAFEKAVSRLEQCYNYACGASEPICVAILGESRTGKSRALEECSTKHPQIRNEDGLTVPILRVKTPSKPTVKSLAELMLKAMKDPKFDSGTENAKTNRLQILMQSSGTKMVMLDEFQHFYDMGSHKIMHHVADWLKILVDDCHVALVVAGLEKCSVVINQNEQLAGRFLSPIIMPRFKWENVEHREEFIGILGAFQDSIGSTFDIPDFDSADMAFRFYCGTGGLVGYLSKFLRQLVLNAIDNNRRSISIEDLAFAHMESVWSKDSLSDISSPFSRDFMCVPTTALLDKIATIGVPVEPFEPPRKRKAKAISSSSRHVLSAS</sequence>
<dbReference type="InterPro" id="IPR027417">
    <property type="entry name" value="P-loop_NTPase"/>
</dbReference>
<dbReference type="Pfam" id="PF05621">
    <property type="entry name" value="TniB"/>
    <property type="match status" value="1"/>
</dbReference>
<dbReference type="InterPro" id="IPR008868">
    <property type="entry name" value="TniB"/>
</dbReference>
<evidence type="ECO:0000313" key="2">
    <source>
        <dbReference type="EMBL" id="MBC3830963.1"/>
    </source>
</evidence>
<name>A0ABR6XNK5_9BURK</name>